<keyword evidence="1" id="KW-0732">Signal</keyword>
<protein>
    <submittedName>
        <fullName evidence="3">PEP-CTERM sorting domain-containing protein</fullName>
    </submittedName>
</protein>
<evidence type="ECO:0000313" key="3">
    <source>
        <dbReference type="EMBL" id="TLD68892.1"/>
    </source>
</evidence>
<dbReference type="Proteomes" id="UP000306196">
    <property type="component" value="Unassembled WGS sequence"/>
</dbReference>
<dbReference type="NCBIfam" id="TIGR02601">
    <property type="entry name" value="autotrns_rpt"/>
    <property type="match status" value="2"/>
</dbReference>
<comment type="caution">
    <text evidence="3">The sequence shown here is derived from an EMBL/GenBank/DDBJ whole genome shotgun (WGS) entry which is preliminary data.</text>
</comment>
<dbReference type="InterPro" id="IPR013424">
    <property type="entry name" value="Ice-binding_C"/>
</dbReference>
<evidence type="ECO:0000313" key="4">
    <source>
        <dbReference type="Proteomes" id="UP000306196"/>
    </source>
</evidence>
<gene>
    <name evidence="3" type="ORF">FEM03_20695</name>
</gene>
<keyword evidence="2" id="KW-0812">Transmembrane</keyword>
<keyword evidence="2" id="KW-0472">Membrane</keyword>
<dbReference type="NCBIfam" id="TIGR02595">
    <property type="entry name" value="PEP_CTERM"/>
    <property type="match status" value="1"/>
</dbReference>
<feature type="transmembrane region" description="Helical" evidence="2">
    <location>
        <begin position="1878"/>
        <end position="1902"/>
    </location>
</feature>
<dbReference type="OrthoDB" id="200454at2"/>
<keyword evidence="4" id="KW-1185">Reference proteome</keyword>
<keyword evidence="2" id="KW-1133">Transmembrane helix</keyword>
<evidence type="ECO:0000256" key="2">
    <source>
        <dbReference type="SAM" id="Phobius"/>
    </source>
</evidence>
<accession>A0A5R8K987</accession>
<proteinExistence type="predicted"/>
<sequence length="1908" mass="195594">MASSWLPLLSRNQHAPSSFSSVSQPSFSIANVDNIITPHLVEPWSCHHLSDFIFDQPRLSPVKKSYLNLIVAIILLQQWLLPSAPAQERLYWDGTAGATWNDASNWIFFNLSSSVITPGTIPGPEDIPYFDNAGPGDSIGTLGANQSVLGLFFENLADPFTIGDLAESFTLTIGTSGIVIGDAGFGSTPVTTAAATINSNLAITVTQIWANQSATTFTAAGNLTLGANLTLTDDPLGTNNSNGTFVLGSAGKIITQSLANRTITVQDTGAATELTINGELALTESATTGRRLFINTATDAAVLINGNITNGAGGASGLTKQGNGTLTIAGDLLYTSGNGTVVDGGTININGAVSTAGGAFVANNNSIINFNATTFTGTGGFTANGTSAINFNTSGYSGSSSFTASGGTLNLDAATYAGTGTFAVGSGGTFNLNAANHTGTNTWNIINGQFNVTTVNTNLNVNTLLFGQEFTPSTATLNATGYSLNLTGSIVTRRVTAPITLNNNLNFNSNHIIEVWDNAADQDLVIEGDISQSAAAGFTKTRAGTLVIRGTNSTTGENFFGHGRVVLDYTTNNTSKLGSGNQNLGGVDVDFIGNNSTATEQQVGSLNVFARGSNNINLAPGTGQTLTLKATSLNRGPTDSGIGGTINFILPTTSSQVEIASADNPFVGSWATIQDDTSSYFAAISDGKLIKATSTSPNDLLASQWAPTLVNQNVTDDTGFTGTTDYMAVNSLRIAASNPLNVIENLHVASGGILNAQDSTSTGIFGGTLTSGLIQPTFGAELIITQHSSTDFEIQSSIRRADNTAGGAVNITKAGTGTLILSGQNQTSGRTNATTASGTLFLNEGTVVLKGGNALSDNTDVLFDPRANATLELADSETIGSLTTANLALDGESTVDIGTHNLTIKQSGTQTYSGAFEGSGTIIKDNLDRTANSIATLTLNTTSHSSFTGDLQINRGIVLLSGNGVQNLSNVNEIRINQGGGLIIDHTNATLVLNRLNNSADVVLNGANGRASTTTAIRGLNMRSNQGNVQIETINNLVINSGASYATLEALSTTSGSAMVIQASSIIRNNGATLSVRGTNLAGPGSVGRTRLRLAPNSTAAVAFANQFRTGGIYANGASSLATTGAANNGAATAKDISIVSWAVGETFSGNTPGATNDGNSFVAYNSDDLGFTPLHLVNQYSTYTAAATTHNVRESLTADLAMGAGKNINSLLINNQNNTATLINLTGDAGTNLSVTSGAFLFTGVGAPNASGLATQNATQGGIVIRGFDGIEISGTNKEYIMFANNMSTAGTTIESALITAATFTKSGQGLLHLKGTNDALTDVTINEGTLRIDTASNLGGNDGAINLAGGILQLGTDWNTATSGSLENRTINVLDGITSSLDTNAALRTDLTNNLTIGAMTGTGTFIKQGLGTLTLGGSTASTFTGLFVVEGASGFLQDDTTVLLNNTGGNAIAGDIIIGKLNSAPAGRSILKLGRSDQIADTSVITISSASGVNGFFALNGFDETVAGIVNTNREGVIQVAQSLTLADPTSTLTVAGSGDYYFDGYLRNSAGGNGVLSFNKEGTGTQTLSGDRIVYTGNTVLSGGLLRLRDTIGFNSIITNNASLELENTGVTWDYTRAINGSGNVRKAGTGTTTLAAASTYSGVTDIDAGTLTLGAAGSINNSSAINIKHGATLDVSAKGPAGYDYGHLLTGGGTVTGNINLISGGSLRPGASTNPTAAATTGDQLGALNITGNLGLTGGYAVLQITSPTLNDAGVAAAYTAGAAALTAYLNTNADDWNATTYTDANGVPKHDYVDVSGDFTWNNGSTITYTGINYNPTVGDILNLWDWTNLGGTFNLGADASLQREGGLLGDLELPDFDGILYDLSLFRSHGIAVVVIIPEPSRAVLLLLGLSSLVLRRRRQR</sequence>
<name>A0A5R8K987_9BACT</name>
<reference evidence="3 4" key="1">
    <citation type="submission" date="2019-05" db="EMBL/GenBank/DDBJ databases">
        <title>Verrucobacter flavum gen. nov., sp. nov. a new member of the family Verrucomicrobiaceae.</title>
        <authorList>
            <person name="Szuroczki S."/>
            <person name="Abbaszade G."/>
            <person name="Szabo A."/>
            <person name="Felfoldi T."/>
            <person name="Schumann P."/>
            <person name="Boka K."/>
            <person name="Keki Z."/>
            <person name="Toumi M."/>
            <person name="Toth E."/>
        </authorList>
    </citation>
    <scope>NUCLEOTIDE SEQUENCE [LARGE SCALE GENOMIC DNA]</scope>
    <source>
        <strain evidence="3 4">MG-N-17</strain>
    </source>
</reference>
<evidence type="ECO:0000256" key="1">
    <source>
        <dbReference type="ARBA" id="ARBA00022729"/>
    </source>
</evidence>
<dbReference type="EMBL" id="VAUV01000018">
    <property type="protein sequence ID" value="TLD68892.1"/>
    <property type="molecule type" value="Genomic_DNA"/>
</dbReference>
<dbReference type="Pfam" id="PF12951">
    <property type="entry name" value="PATR"/>
    <property type="match status" value="6"/>
</dbReference>
<organism evidence="3 4">
    <name type="scientific">Phragmitibacter flavus</name>
    <dbReference type="NCBI Taxonomy" id="2576071"/>
    <lineage>
        <taxon>Bacteria</taxon>
        <taxon>Pseudomonadati</taxon>
        <taxon>Verrucomicrobiota</taxon>
        <taxon>Verrucomicrobiia</taxon>
        <taxon>Verrucomicrobiales</taxon>
        <taxon>Verrucomicrobiaceae</taxon>
        <taxon>Phragmitibacter</taxon>
    </lineage>
</organism>
<dbReference type="InterPro" id="IPR013425">
    <property type="entry name" value="Autotrns_rpt"/>
</dbReference>